<keyword evidence="1" id="KW-0732">Signal</keyword>
<accession>A0A3D8H8H0</accession>
<sequence length="133" mass="15154">MKNKFFVLIAFALLMSGCVAPQNKPVDGSFVILKDMIRTMGVEFREAEPKEKASIIRLYSAFNTARHSPKYLYSSKLSEAKGLLLEYKASEAIGSEATTLFSQLAKYMSEPYTDRYLHKYVDYILKEINTKFG</sequence>
<gene>
    <name evidence="2" type="ORF">DXI23_04680</name>
</gene>
<dbReference type="EMBL" id="QRDH01000001">
    <property type="protein sequence ID" value="RDU42957.1"/>
    <property type="molecule type" value="Genomic_DNA"/>
</dbReference>
<name>A0A3D8H8H0_9GAMM</name>
<protein>
    <submittedName>
        <fullName evidence="2">Uncharacterized protein</fullName>
    </submittedName>
</protein>
<comment type="caution">
    <text evidence="2">The sequence shown here is derived from an EMBL/GenBank/DDBJ whole genome shotgun (WGS) entry which is preliminary data.</text>
</comment>
<evidence type="ECO:0000313" key="2">
    <source>
        <dbReference type="EMBL" id="RDU42957.1"/>
    </source>
</evidence>
<evidence type="ECO:0000313" key="3">
    <source>
        <dbReference type="Proteomes" id="UP000256431"/>
    </source>
</evidence>
<keyword evidence="3" id="KW-1185">Reference proteome</keyword>
<proteinExistence type="predicted"/>
<dbReference type="RefSeq" id="WP_104272496.1">
    <property type="nucleotide sequence ID" value="NZ_PSSW01000024.1"/>
</dbReference>
<feature type="signal peptide" evidence="1">
    <location>
        <begin position="1"/>
        <end position="20"/>
    </location>
</feature>
<dbReference type="Proteomes" id="UP000256431">
    <property type="component" value="Unassembled WGS sequence"/>
</dbReference>
<feature type="chain" id="PRO_5017630981" evidence="1">
    <location>
        <begin position="21"/>
        <end position="133"/>
    </location>
</feature>
<organism evidence="2 3">
    <name type="scientific">Marinobacter flavimaris</name>
    <dbReference type="NCBI Taxonomy" id="262076"/>
    <lineage>
        <taxon>Bacteria</taxon>
        <taxon>Pseudomonadati</taxon>
        <taxon>Pseudomonadota</taxon>
        <taxon>Gammaproteobacteria</taxon>
        <taxon>Pseudomonadales</taxon>
        <taxon>Marinobacteraceae</taxon>
        <taxon>Marinobacter</taxon>
    </lineage>
</organism>
<dbReference type="AlphaFoldDB" id="A0A3D8H8H0"/>
<evidence type="ECO:0000256" key="1">
    <source>
        <dbReference type="SAM" id="SignalP"/>
    </source>
</evidence>
<reference evidence="2 3" key="1">
    <citation type="submission" date="2018-08" db="EMBL/GenBank/DDBJ databases">
        <title>Genome sequence of Marinobacter flavimaris KCTC 12185.</title>
        <authorList>
            <person name="Chun J."/>
            <person name="Kim B.-Y."/>
            <person name="Choi S.-B."/>
            <person name="Kwak M.-J."/>
        </authorList>
    </citation>
    <scope>NUCLEOTIDE SEQUENCE [LARGE SCALE GENOMIC DNA]</scope>
    <source>
        <strain evidence="2 3">KCTC 12185</strain>
    </source>
</reference>
<dbReference type="PROSITE" id="PS51257">
    <property type="entry name" value="PROKAR_LIPOPROTEIN"/>
    <property type="match status" value="1"/>
</dbReference>